<reference evidence="15" key="1">
    <citation type="journal article" date="2019" name="Sci. Rep.">
        <title>Draft genome of Tanacetum cinerariifolium, the natural source of mosquito coil.</title>
        <authorList>
            <person name="Yamashiro T."/>
            <person name="Shiraishi A."/>
            <person name="Satake H."/>
            <person name="Nakayama K."/>
        </authorList>
    </citation>
    <scope>NUCLEOTIDE SEQUENCE</scope>
</reference>
<evidence type="ECO:0000256" key="9">
    <source>
        <dbReference type="PROSITE-ProRule" id="PRU00047"/>
    </source>
</evidence>
<evidence type="ECO:0000256" key="3">
    <source>
        <dbReference type="ARBA" id="ARBA00004885"/>
    </source>
</evidence>
<dbReference type="UniPathway" id="UPA00047">
    <property type="reaction ID" value="UER00056"/>
</dbReference>
<dbReference type="GO" id="GO:0008270">
    <property type="term" value="F:zinc ion binding"/>
    <property type="evidence" value="ECO:0007669"/>
    <property type="project" value="UniProtKB-KW"/>
</dbReference>
<feature type="compositionally biased region" description="Basic and acidic residues" evidence="12">
    <location>
        <begin position="789"/>
        <end position="801"/>
    </location>
</feature>
<protein>
    <recommendedName>
        <fullName evidence="8">Acetohydroxy-acid reductoisomerase</fullName>
    </recommendedName>
    <alternativeName>
        <fullName evidence="7">Alpha-keto-beta-hydroxylacyl reductoisomerase</fullName>
    </alternativeName>
</protein>
<dbReference type="SUPFAM" id="SSF51735">
    <property type="entry name" value="NAD(P)-binding Rossmann-fold domains"/>
    <property type="match status" value="1"/>
</dbReference>
<evidence type="ECO:0000259" key="14">
    <source>
        <dbReference type="PROSITE" id="PS51851"/>
    </source>
</evidence>
<dbReference type="GO" id="GO:0009507">
    <property type="term" value="C:chloroplast"/>
    <property type="evidence" value="ECO:0007669"/>
    <property type="project" value="TreeGrafter"/>
</dbReference>
<feature type="binding site" evidence="10">
    <location>
        <position position="1367"/>
    </location>
    <ligand>
        <name>Mg(2+)</name>
        <dbReference type="ChEBI" id="CHEBI:18420"/>
        <label>1</label>
    </ligand>
</feature>
<feature type="region of interest" description="Disordered" evidence="12">
    <location>
        <begin position="1276"/>
        <end position="1306"/>
    </location>
</feature>
<keyword evidence="9" id="KW-0862">Zinc</keyword>
<dbReference type="PROSITE" id="PS50158">
    <property type="entry name" value="ZF_CCHC"/>
    <property type="match status" value="1"/>
</dbReference>
<evidence type="ECO:0000256" key="5">
    <source>
        <dbReference type="ARBA" id="ARBA00022605"/>
    </source>
</evidence>
<dbReference type="InterPro" id="IPR036875">
    <property type="entry name" value="Znf_CCHC_sf"/>
</dbReference>
<dbReference type="PROSITE" id="PS51851">
    <property type="entry name" value="KARI_C"/>
    <property type="match status" value="1"/>
</dbReference>
<evidence type="ECO:0000259" key="13">
    <source>
        <dbReference type="PROSITE" id="PS50158"/>
    </source>
</evidence>
<organism evidence="15">
    <name type="scientific">Tanacetum cinerariifolium</name>
    <name type="common">Dalmatian daisy</name>
    <name type="synonym">Chrysanthemum cinerariifolium</name>
    <dbReference type="NCBI Taxonomy" id="118510"/>
    <lineage>
        <taxon>Eukaryota</taxon>
        <taxon>Viridiplantae</taxon>
        <taxon>Streptophyta</taxon>
        <taxon>Embryophyta</taxon>
        <taxon>Tracheophyta</taxon>
        <taxon>Spermatophyta</taxon>
        <taxon>Magnoliopsida</taxon>
        <taxon>eudicotyledons</taxon>
        <taxon>Gunneridae</taxon>
        <taxon>Pentapetalae</taxon>
        <taxon>asterids</taxon>
        <taxon>campanulids</taxon>
        <taxon>Asterales</taxon>
        <taxon>Asteraceae</taxon>
        <taxon>Asteroideae</taxon>
        <taxon>Anthemideae</taxon>
        <taxon>Anthemidinae</taxon>
        <taxon>Tanacetum</taxon>
    </lineage>
</organism>
<name>A0A6L2JVG2_TANCI</name>
<dbReference type="GO" id="GO:0004455">
    <property type="term" value="F:ketol-acid reductoisomerase activity"/>
    <property type="evidence" value="ECO:0007669"/>
    <property type="project" value="UniProtKB-UniRule"/>
</dbReference>
<dbReference type="GO" id="GO:0016853">
    <property type="term" value="F:isomerase activity"/>
    <property type="evidence" value="ECO:0007669"/>
    <property type="project" value="UniProtKB-KW"/>
</dbReference>
<dbReference type="EMBL" id="BKCJ010001225">
    <property type="protein sequence ID" value="GEU39855.1"/>
    <property type="molecule type" value="Genomic_DNA"/>
</dbReference>
<evidence type="ECO:0000256" key="11">
    <source>
        <dbReference type="SAM" id="Coils"/>
    </source>
</evidence>
<dbReference type="InterPro" id="IPR013023">
    <property type="entry name" value="KARI"/>
</dbReference>
<dbReference type="GO" id="GO:0009097">
    <property type="term" value="P:isoleucine biosynthetic process"/>
    <property type="evidence" value="ECO:0007669"/>
    <property type="project" value="UniProtKB-UniRule"/>
</dbReference>
<dbReference type="GO" id="GO:0003676">
    <property type="term" value="F:nucleic acid binding"/>
    <property type="evidence" value="ECO:0007669"/>
    <property type="project" value="InterPro"/>
</dbReference>
<dbReference type="InterPro" id="IPR008927">
    <property type="entry name" value="6-PGluconate_DH-like_C_sf"/>
</dbReference>
<feature type="compositionally biased region" description="Low complexity" evidence="12">
    <location>
        <begin position="1276"/>
        <end position="1287"/>
    </location>
</feature>
<dbReference type="Gene3D" id="1.10.1040.10">
    <property type="entry name" value="N-(1-d-carboxylethyl)-l-norvaline Dehydrogenase, domain 2"/>
    <property type="match status" value="1"/>
</dbReference>
<keyword evidence="11" id="KW-0175">Coiled coil</keyword>
<keyword evidence="15" id="KW-0413">Isomerase</keyword>
<comment type="pathway">
    <text evidence="2">Amino-acid biosynthesis; L-valine biosynthesis; L-valine from pyruvate: step 2/4.</text>
</comment>
<dbReference type="GO" id="GO:0009099">
    <property type="term" value="P:L-valine biosynthetic process"/>
    <property type="evidence" value="ECO:0007669"/>
    <property type="project" value="UniProtKB-UniRule"/>
</dbReference>
<comment type="cofactor">
    <cofactor evidence="1">
        <name>Mg(2+)</name>
        <dbReference type="ChEBI" id="CHEBI:18420"/>
    </cofactor>
</comment>
<feature type="domain" description="CCHC-type" evidence="13">
    <location>
        <begin position="750"/>
        <end position="767"/>
    </location>
</feature>
<evidence type="ECO:0000256" key="4">
    <source>
        <dbReference type="ARBA" id="ARBA00010318"/>
    </source>
</evidence>
<dbReference type="GO" id="GO:0005739">
    <property type="term" value="C:mitochondrion"/>
    <property type="evidence" value="ECO:0007669"/>
    <property type="project" value="TreeGrafter"/>
</dbReference>
<comment type="caution">
    <text evidence="10">Lacks conserved residue(s) required for the propagation of feature annotation.</text>
</comment>
<keyword evidence="6 10" id="KW-0100">Branched-chain amino acid biosynthesis</keyword>
<feature type="compositionally biased region" description="Polar residues" evidence="12">
    <location>
        <begin position="1066"/>
        <end position="1079"/>
    </location>
</feature>
<comment type="pathway">
    <text evidence="3">Amino-acid biosynthesis; L-isoleucine biosynthesis; L-isoleucine from 2-oxobutanoate: step 2/4.</text>
</comment>
<comment type="similarity">
    <text evidence="4 10">Belongs to the ketol-acid reductoisomerase family.</text>
</comment>
<dbReference type="InterPro" id="IPR013328">
    <property type="entry name" value="6PGD_dom2"/>
</dbReference>
<proteinExistence type="inferred from homology"/>
<feature type="region of interest" description="Disordered" evidence="12">
    <location>
        <begin position="124"/>
        <end position="144"/>
    </location>
</feature>
<evidence type="ECO:0000256" key="1">
    <source>
        <dbReference type="ARBA" id="ARBA00001946"/>
    </source>
</evidence>
<feature type="region of interest" description="Disordered" evidence="12">
    <location>
        <begin position="1066"/>
        <end position="1102"/>
    </location>
</feature>
<dbReference type="SUPFAM" id="SSF48179">
    <property type="entry name" value="6-phosphogluconate dehydrogenase C-terminal domain-like"/>
    <property type="match status" value="1"/>
</dbReference>
<feature type="compositionally biased region" description="Polar residues" evidence="12">
    <location>
        <begin position="1091"/>
        <end position="1102"/>
    </location>
</feature>
<accession>A0A6L2JVG2</accession>
<dbReference type="PANTHER" id="PTHR21371:SF1">
    <property type="entry name" value="KETOL-ACID REDUCTOISOMERASE, MITOCHONDRIAL"/>
    <property type="match status" value="1"/>
</dbReference>
<feature type="compositionally biased region" description="Polar residues" evidence="12">
    <location>
        <begin position="130"/>
        <end position="140"/>
    </location>
</feature>
<evidence type="ECO:0000256" key="2">
    <source>
        <dbReference type="ARBA" id="ARBA00004864"/>
    </source>
</evidence>
<feature type="region of interest" description="Disordered" evidence="12">
    <location>
        <begin position="781"/>
        <end position="801"/>
    </location>
</feature>
<dbReference type="PANTHER" id="PTHR21371">
    <property type="entry name" value="KETOL-ACID REDUCTOISOMERASE, MITOCHONDRIAL"/>
    <property type="match status" value="1"/>
</dbReference>
<keyword evidence="9" id="KW-0863">Zinc-finger</keyword>
<dbReference type="InterPro" id="IPR057670">
    <property type="entry name" value="SH3_retrovirus"/>
</dbReference>
<dbReference type="SUPFAM" id="SSF57756">
    <property type="entry name" value="Retrovirus zinc finger-like domains"/>
    <property type="match status" value="1"/>
</dbReference>
<feature type="coiled-coil region" evidence="11">
    <location>
        <begin position="844"/>
        <end position="871"/>
    </location>
</feature>
<keyword evidence="10" id="KW-0460">Magnesium</keyword>
<dbReference type="Pfam" id="PF25597">
    <property type="entry name" value="SH3_retrovirus"/>
    <property type="match status" value="1"/>
</dbReference>
<evidence type="ECO:0000256" key="12">
    <source>
        <dbReference type="SAM" id="MobiDB-lite"/>
    </source>
</evidence>
<evidence type="ECO:0000256" key="7">
    <source>
        <dbReference type="ARBA" id="ARBA00030209"/>
    </source>
</evidence>
<feature type="binding site" evidence="10">
    <location>
        <position position="1363"/>
    </location>
    <ligand>
        <name>Mg(2+)</name>
        <dbReference type="ChEBI" id="CHEBI:18420"/>
        <label>2</label>
    </ligand>
</feature>
<evidence type="ECO:0000256" key="10">
    <source>
        <dbReference type="PROSITE-ProRule" id="PRU01198"/>
    </source>
</evidence>
<comment type="caution">
    <text evidence="15">The sequence shown here is derived from an EMBL/GenBank/DDBJ whole genome shotgun (WGS) entry which is preliminary data.</text>
</comment>
<sequence length="1433" mass="163951">MTGNKAYLVDYQDFNGGPVAFRGSKVSSYIRPFGCHVTILNTIDHLGKFEENFDEGFLVGYSLSGKAFRVYILETNRVEENLHIKFLENKPNVAGKGPTWLFDLDYLTDSMNYKPIIVENKANKTAGPKETNNSTGTQDGFDTENSKMEADHAQEYYDTGSKTNEEPVDQEDQTFLEELERLKRQEKEATDAAETLRKTFAQSTEDLLLQAAAARASSLTILEDIYEVSRDEIFTNASYDDEGVVADKFRNNCECFIDPKFPNKVYKVVKALYSLHQAPRAWYATLSTFLVQSEYRRGRIDKTLFIKKDIMLKEDGIFISQDKYVAEFLKKFDFLSVKTVIAPTETKKPLVKDEEAADVDVHHYRSMIGSLMYLTASRPDIMYAIYACSRFQVTPKTSHLQAMKRIFRRLLISWQETYFIAVQKANHCSYFNYKGREMILAGIVLIVVNTAKYKLILMLKVNAARLKLTTARVYPAEEKSTESEGFAQIIDFLNGSSVKYALTASPTIYTSCIKQFWTSVKVKMVNDEVKIQALVDGKRVNIKESFIRRTLRLDDAEGTSCLTNIEIFEGLAKMGYEKPSDKLTFYKAFFFPQWKFLIHTILQCLSAKTTSWNEFSSTMYKSKIQFVKRKLYTVFSAIREFVDIVKKTLELGARGMEWGVESLHPKWRVKVTAIEESKNLTTLSLDELIGNLKESGDDDSSTSDSEDEEYAMAVRDFKKFFKRRGRFIQPHEERKSFQRNKDDKNGKGERKCFKCGDPNHFIGECPKLSRYHNQKAFVRGSWSDSNEDKEEKTNDEKSLMDKASNEVLSETEYFSDDQSSLEKNDLDSEYSRLCKVELKVMAKNKTLKQAKIELENEALELKDKLSRIEKDFYSQVTVQTNDYGYLVISFMIQHEFITLTLAQFGQILKILYNGQAVFTNEWDLASLEYSRETEGTYCTDLPTPDDIRRLLELERVVVDRTIKSQTVSLNPNQILTKELSADMKQFKELVRENVFGLGEHRDRLPACLAHMLYCVVAEEQYNLAYFFVKRIEFAKATPTVNLPYCMFLTRLYRYIMKTDRGKARRSVSSSFYHHQGTSSHQHDDEDDVKTSRASTPSPTTYLNSLNPLDYQNNQMSSSFEQTDETLFARQTTLLNQTQRMHKEMRGGFKSFGKALKEVFSKNKNHNQIVVAAMAGIWYRFNICISEPKKTRMDLVFEIIVLRFACVDNNGYIVRFLHLFRKSMELKMKVVQYVCYEKVYDLPSKVEVLAWSAKTQVKMFKCGDHIMGVQGVVRRGSGSTPPLLLPPSGMKPGVKGHDNSDQSEGSTPRDILSIGLDFPQNISVVAVCPKGMGPSVRRLYVQGKEVNGAGINASFGVHQEYKSDIFGERGILLGAVHGIVESLFRRYTEHGMSEELAYKNTVECITGVISKTISTKVCLHLCPLVCLMKKAKAV</sequence>
<evidence type="ECO:0000256" key="8">
    <source>
        <dbReference type="ARBA" id="ARBA00030593"/>
    </source>
</evidence>
<evidence type="ECO:0000256" key="6">
    <source>
        <dbReference type="ARBA" id="ARBA00023304"/>
    </source>
</evidence>
<keyword evidence="10" id="KW-0560">Oxidoreductase</keyword>
<dbReference type="InterPro" id="IPR000506">
    <property type="entry name" value="KARI_C"/>
</dbReference>
<dbReference type="UniPathway" id="UPA00049">
    <property type="reaction ID" value="UER00060"/>
</dbReference>
<dbReference type="Pfam" id="PF01450">
    <property type="entry name" value="KARI_C"/>
    <property type="match status" value="1"/>
</dbReference>
<keyword evidence="5 10" id="KW-0028">Amino-acid biosynthesis</keyword>
<dbReference type="InterPro" id="IPR001878">
    <property type="entry name" value="Znf_CCHC"/>
</dbReference>
<evidence type="ECO:0000313" key="15">
    <source>
        <dbReference type="EMBL" id="GEU39855.1"/>
    </source>
</evidence>
<keyword evidence="10" id="KW-0479">Metal-binding</keyword>
<dbReference type="InterPro" id="IPR036291">
    <property type="entry name" value="NAD(P)-bd_dom_sf"/>
</dbReference>
<feature type="binding site" evidence="10">
    <location>
        <position position="1363"/>
    </location>
    <ligand>
        <name>Mg(2+)</name>
        <dbReference type="ChEBI" id="CHEBI:18420"/>
        <label>1</label>
    </ligand>
</feature>
<feature type="domain" description="KARI C-terminal knotted" evidence="14">
    <location>
        <begin position="1355"/>
        <end position="1433"/>
    </location>
</feature>
<gene>
    <name evidence="15" type="ORF">Tci_011833</name>
</gene>